<dbReference type="SUPFAM" id="SSF52402">
    <property type="entry name" value="Adenine nucleotide alpha hydrolases-like"/>
    <property type="match status" value="1"/>
</dbReference>
<dbReference type="GO" id="GO:0016787">
    <property type="term" value="F:hydrolase activity"/>
    <property type="evidence" value="ECO:0007669"/>
    <property type="project" value="UniProtKB-KW"/>
</dbReference>
<keyword evidence="2" id="KW-0378">Hydrolase</keyword>
<reference evidence="2" key="1">
    <citation type="journal article" date="2018" name="Genome Biol.">
        <title>SKESA: strategic k-mer extension for scrupulous assemblies.</title>
        <authorList>
            <person name="Souvorov A."/>
            <person name="Agarwala R."/>
            <person name="Lipman D.J."/>
        </authorList>
    </citation>
    <scope>NUCLEOTIDE SEQUENCE</scope>
    <source>
        <strain evidence="2">BCW_3452</strain>
    </source>
</reference>
<proteinExistence type="predicted"/>
<dbReference type="AlphaFoldDB" id="A0A8H9TGV2"/>
<name>A0A8H9TGV2_VIBVL</name>
<dbReference type="Gene3D" id="3.40.50.620">
    <property type="entry name" value="HUPs"/>
    <property type="match status" value="1"/>
</dbReference>
<dbReference type="EMBL" id="DACRBY010000024">
    <property type="protein sequence ID" value="HAS8541736.1"/>
    <property type="molecule type" value="Genomic_DNA"/>
</dbReference>
<evidence type="ECO:0000313" key="2">
    <source>
        <dbReference type="EMBL" id="HAS8541736.1"/>
    </source>
</evidence>
<sequence>MVCNGQLPFLMFKAAFGRFYFSEGVMKKKVVISWSSGKDSTLTLLRLMENPDYQVVGLYTTYVDNEVPFQATPLAVVEMQAQLLNLPLIKIALPQVFPSNEVYQQTIVRALQASSIELDAVAFGDMFCNGIADYRRSYIEPAGWECVFPLLGESSLDLAHEIIARGIKTILVTTDGNTLKPDWCGRWYNHELLASLPADVDPCGEDGEFHTLVVKAPGFSGEIRLQLTVQETDGRFTYQRYNATLLNQHERV</sequence>
<dbReference type="Pfam" id="PF01902">
    <property type="entry name" value="Diphthami_syn_2"/>
    <property type="match status" value="1"/>
</dbReference>
<reference evidence="2" key="2">
    <citation type="submission" date="2019-01" db="EMBL/GenBank/DDBJ databases">
        <authorList>
            <consortium name="NCBI Pathogen Detection Project"/>
        </authorList>
    </citation>
    <scope>NUCLEOTIDE SEQUENCE</scope>
    <source>
        <strain evidence="2">BCW_3452</strain>
    </source>
</reference>
<accession>A0A8H9TGV2</accession>
<dbReference type="Proteomes" id="UP000863257">
    <property type="component" value="Unassembled WGS sequence"/>
</dbReference>
<feature type="domain" description="Diphthamide synthase" evidence="1">
    <location>
        <begin position="29"/>
        <end position="236"/>
    </location>
</feature>
<comment type="caution">
    <text evidence="2">The sequence shown here is derived from an EMBL/GenBank/DDBJ whole genome shotgun (WGS) entry which is preliminary data.</text>
</comment>
<evidence type="ECO:0000259" key="1">
    <source>
        <dbReference type="Pfam" id="PF01902"/>
    </source>
</evidence>
<protein>
    <submittedName>
        <fullName evidence="2">Adenine nucleotide alpha hydrolase</fullName>
    </submittedName>
</protein>
<dbReference type="InterPro" id="IPR002761">
    <property type="entry name" value="Diphthami_syn_dom"/>
</dbReference>
<gene>
    <name evidence="2" type="ORF">I7730_18270</name>
</gene>
<dbReference type="Gene3D" id="3.90.1490.10">
    <property type="entry name" value="putative n-type atp pyrophosphatase, domain 2"/>
    <property type="match status" value="1"/>
</dbReference>
<organism evidence="2">
    <name type="scientific">Vibrio vulnificus</name>
    <dbReference type="NCBI Taxonomy" id="672"/>
    <lineage>
        <taxon>Bacteria</taxon>
        <taxon>Pseudomonadati</taxon>
        <taxon>Pseudomonadota</taxon>
        <taxon>Gammaproteobacteria</taxon>
        <taxon>Vibrionales</taxon>
        <taxon>Vibrionaceae</taxon>
        <taxon>Vibrio</taxon>
    </lineage>
</organism>
<dbReference type="InterPro" id="IPR014729">
    <property type="entry name" value="Rossmann-like_a/b/a_fold"/>
</dbReference>